<keyword evidence="1" id="KW-0813">Transport</keyword>
<protein>
    <recommendedName>
        <fullName evidence="7">Blue (type 1) copper domain-containing protein</fullName>
    </recommendedName>
</protein>
<dbReference type="EMBL" id="BMXG01000030">
    <property type="protein sequence ID" value="GHC12895.1"/>
    <property type="molecule type" value="Genomic_DNA"/>
</dbReference>
<dbReference type="AlphaFoldDB" id="A0A8J3GGC7"/>
<evidence type="ECO:0000256" key="3">
    <source>
        <dbReference type="ARBA" id="ARBA00022982"/>
    </source>
</evidence>
<evidence type="ECO:0000256" key="2">
    <source>
        <dbReference type="ARBA" id="ARBA00022723"/>
    </source>
</evidence>
<dbReference type="Proteomes" id="UP000642829">
    <property type="component" value="Unassembled WGS sequence"/>
</dbReference>
<dbReference type="InterPro" id="IPR050845">
    <property type="entry name" value="Cu-binding_ET"/>
</dbReference>
<dbReference type="InterPro" id="IPR033138">
    <property type="entry name" value="Cu_oxidase_CS"/>
</dbReference>
<dbReference type="PROSITE" id="PS00079">
    <property type="entry name" value="MULTICOPPER_OXIDASE1"/>
    <property type="match status" value="1"/>
</dbReference>
<reference evidence="8" key="1">
    <citation type="journal article" date="2014" name="Int. J. Syst. Evol. Microbiol.">
        <title>Complete genome sequence of Corynebacterium casei LMG S-19264T (=DSM 44701T), isolated from a smear-ripened cheese.</title>
        <authorList>
            <consortium name="US DOE Joint Genome Institute (JGI-PGF)"/>
            <person name="Walter F."/>
            <person name="Albersmeier A."/>
            <person name="Kalinowski J."/>
            <person name="Ruckert C."/>
        </authorList>
    </citation>
    <scope>NUCLEOTIDE SEQUENCE</scope>
    <source>
        <strain evidence="8">KCTC 12870</strain>
    </source>
</reference>
<dbReference type="PANTHER" id="PTHR38439">
    <property type="entry name" value="AURACYANIN-B"/>
    <property type="match status" value="1"/>
</dbReference>
<comment type="caution">
    <text evidence="8">The sequence shown here is derived from an EMBL/GenBank/DDBJ whole genome shotgun (WGS) entry which is preliminary data.</text>
</comment>
<keyword evidence="3" id="KW-0249">Electron transport</keyword>
<dbReference type="GO" id="GO:0005507">
    <property type="term" value="F:copper ion binding"/>
    <property type="evidence" value="ECO:0007669"/>
    <property type="project" value="InterPro"/>
</dbReference>
<dbReference type="Pfam" id="PF00127">
    <property type="entry name" value="Copper-bind"/>
    <property type="match status" value="1"/>
</dbReference>
<keyword evidence="4" id="KW-0186">Copper</keyword>
<keyword evidence="2" id="KW-0479">Metal-binding</keyword>
<dbReference type="PANTHER" id="PTHR38439:SF2">
    <property type="entry name" value="OUTER MEMBRANE PROTEIN H.8"/>
    <property type="match status" value="1"/>
</dbReference>
<keyword evidence="9" id="KW-1185">Reference proteome</keyword>
<dbReference type="RefSeq" id="WP_189517287.1">
    <property type="nucleotide sequence ID" value="NZ_BMXG01000030.1"/>
</dbReference>
<feature type="chain" id="PRO_5035188505" description="Blue (type 1) copper domain-containing protein" evidence="6">
    <location>
        <begin position="21"/>
        <end position="173"/>
    </location>
</feature>
<evidence type="ECO:0000256" key="4">
    <source>
        <dbReference type="ARBA" id="ARBA00023008"/>
    </source>
</evidence>
<feature type="signal peptide" evidence="6">
    <location>
        <begin position="1"/>
        <end position="20"/>
    </location>
</feature>
<dbReference type="GO" id="GO:0009055">
    <property type="term" value="F:electron transfer activity"/>
    <property type="evidence" value="ECO:0007669"/>
    <property type="project" value="InterPro"/>
</dbReference>
<sequence>MRHTISISIFAILIAFTACGPQPPKAESPPSTAAKTTNAAGKPSTTFELTAGDNMRFNKGLIEVPAGKEITLTLTNIGNMPKAQMGHNLVILDLKRKPQAFMAEASFAKETDYIPAGMDDWMIAHTELLGPGESDTITFTAPKIPGDYEFLCSFTGHYAIGMKGIMRVVVEVP</sequence>
<feature type="region of interest" description="Disordered" evidence="5">
    <location>
        <begin position="23"/>
        <end position="48"/>
    </location>
</feature>
<dbReference type="Gene3D" id="2.60.40.420">
    <property type="entry name" value="Cupredoxins - blue copper proteins"/>
    <property type="match status" value="1"/>
</dbReference>
<evidence type="ECO:0000256" key="5">
    <source>
        <dbReference type="SAM" id="MobiDB-lite"/>
    </source>
</evidence>
<feature type="domain" description="Blue (type 1) copper" evidence="7">
    <location>
        <begin position="51"/>
        <end position="168"/>
    </location>
</feature>
<evidence type="ECO:0000313" key="9">
    <source>
        <dbReference type="Proteomes" id="UP000642829"/>
    </source>
</evidence>
<proteinExistence type="predicted"/>
<accession>A0A8J3GGC7</accession>
<dbReference type="PROSITE" id="PS51257">
    <property type="entry name" value="PROKAR_LIPOPROTEIN"/>
    <property type="match status" value="1"/>
</dbReference>
<feature type="compositionally biased region" description="Polar residues" evidence="5">
    <location>
        <begin position="29"/>
        <end position="48"/>
    </location>
</feature>
<evidence type="ECO:0000259" key="7">
    <source>
        <dbReference type="Pfam" id="PF00127"/>
    </source>
</evidence>
<reference evidence="8" key="2">
    <citation type="submission" date="2020-09" db="EMBL/GenBank/DDBJ databases">
        <authorList>
            <person name="Sun Q."/>
            <person name="Kim S."/>
        </authorList>
    </citation>
    <scope>NUCLEOTIDE SEQUENCE</scope>
    <source>
        <strain evidence="8">KCTC 12870</strain>
    </source>
</reference>
<dbReference type="InterPro" id="IPR000923">
    <property type="entry name" value="BlueCu_1"/>
</dbReference>
<keyword evidence="6" id="KW-0732">Signal</keyword>
<evidence type="ECO:0000313" key="8">
    <source>
        <dbReference type="EMBL" id="GHC12895.1"/>
    </source>
</evidence>
<dbReference type="SUPFAM" id="SSF49503">
    <property type="entry name" value="Cupredoxins"/>
    <property type="match status" value="1"/>
</dbReference>
<dbReference type="InterPro" id="IPR008972">
    <property type="entry name" value="Cupredoxin"/>
</dbReference>
<gene>
    <name evidence="8" type="ORF">GCM10007047_32810</name>
</gene>
<evidence type="ECO:0000256" key="1">
    <source>
        <dbReference type="ARBA" id="ARBA00022448"/>
    </source>
</evidence>
<evidence type="ECO:0000256" key="6">
    <source>
        <dbReference type="SAM" id="SignalP"/>
    </source>
</evidence>
<organism evidence="8 9">
    <name type="scientific">Cerasicoccus arenae</name>
    <dbReference type="NCBI Taxonomy" id="424488"/>
    <lineage>
        <taxon>Bacteria</taxon>
        <taxon>Pseudomonadati</taxon>
        <taxon>Verrucomicrobiota</taxon>
        <taxon>Opitutia</taxon>
        <taxon>Puniceicoccales</taxon>
        <taxon>Cerasicoccaceae</taxon>
        <taxon>Cerasicoccus</taxon>
    </lineage>
</organism>
<name>A0A8J3GGC7_9BACT</name>